<dbReference type="InterPro" id="IPR020904">
    <property type="entry name" value="Sc_DH/Rdtase_CS"/>
</dbReference>
<dbReference type="CDD" id="cd09805">
    <property type="entry name" value="type2_17beta_HSD-like_SDR_c"/>
    <property type="match status" value="1"/>
</dbReference>
<dbReference type="PROSITE" id="PS00061">
    <property type="entry name" value="ADH_SHORT"/>
    <property type="match status" value="1"/>
</dbReference>
<dbReference type="Pfam" id="PF00106">
    <property type="entry name" value="adh_short"/>
    <property type="match status" value="1"/>
</dbReference>
<sequence>MLRSYLGLTLFSVVCLIYCVSTSLQTMLPVDRKAVLITGTDSGIGHQLAKYLDQLGFTVFASVLDLNGPGAENLRKTCSERLSLLKLDITKSEQIKDMFLAVQKKLKHADLWGLINNAGILGFVGDGELLSMHSYKQCMDVNFFGPVELSKTFLPLLRTSKGRLINISSMAGGVPMPGMAAYGASKAALSMFSGVLRQELSKWGIRVSVIQPSAFKTAIQGTPALWMREEQILLENLTPDVKKDYGEDYILALKTTLPFIHSVSSSDFSPMQRDVLHALLAKYPRALYTPGKNAYKCIFLFSYFPVWFYDFCMSKLLKFPVVPSTLQTAE</sequence>
<dbReference type="PANTHER" id="PTHR43313:SF3">
    <property type="entry name" value="17-BETA-HYDROXYSTEROID DEHYDROGENASE TYPE 2"/>
    <property type="match status" value="1"/>
</dbReference>
<dbReference type="SUPFAM" id="SSF51735">
    <property type="entry name" value="NAD(P)-binding Rossmann-fold domains"/>
    <property type="match status" value="1"/>
</dbReference>
<keyword evidence="6" id="KW-1185">Reference proteome</keyword>
<dbReference type="Proteomes" id="UP000694545">
    <property type="component" value="Unplaced"/>
</dbReference>
<dbReference type="PRINTS" id="PR00080">
    <property type="entry name" value="SDRFAMILY"/>
</dbReference>
<dbReference type="Gene3D" id="3.40.50.720">
    <property type="entry name" value="NAD(P)-binding Rossmann-like Domain"/>
    <property type="match status" value="1"/>
</dbReference>
<dbReference type="PRINTS" id="PR00081">
    <property type="entry name" value="GDHRDH"/>
</dbReference>
<dbReference type="GO" id="GO:0004303">
    <property type="term" value="F:estradiol 17-beta-dehydrogenase [NAD(P)+] activity"/>
    <property type="evidence" value="ECO:0007669"/>
    <property type="project" value="TreeGrafter"/>
</dbReference>
<dbReference type="InterPro" id="IPR036291">
    <property type="entry name" value="NAD(P)-bd_dom_sf"/>
</dbReference>
<evidence type="ECO:0000256" key="3">
    <source>
        <dbReference type="RuleBase" id="RU000363"/>
    </source>
</evidence>
<dbReference type="OMA" id="KKCMAVN"/>
<dbReference type="AlphaFoldDB" id="A0A8D2LEI2"/>
<comment type="similarity">
    <text evidence="1 3">Belongs to the short-chain dehydrogenases/reductases (SDR) family.</text>
</comment>
<keyword evidence="4" id="KW-0732">Signal</keyword>
<protein>
    <submittedName>
        <fullName evidence="5">Hydroxysteroid 17-beta dehydrogenase 2</fullName>
    </submittedName>
</protein>
<dbReference type="GO" id="GO:0047035">
    <property type="term" value="F:testosterone dehydrogenase (NAD+) activity"/>
    <property type="evidence" value="ECO:0007669"/>
    <property type="project" value="TreeGrafter"/>
</dbReference>
<evidence type="ECO:0000313" key="6">
    <source>
        <dbReference type="Proteomes" id="UP000694545"/>
    </source>
</evidence>
<organism evidence="5 6">
    <name type="scientific">Varanus komodoensis</name>
    <name type="common">Komodo dragon</name>
    <dbReference type="NCBI Taxonomy" id="61221"/>
    <lineage>
        <taxon>Eukaryota</taxon>
        <taxon>Metazoa</taxon>
        <taxon>Chordata</taxon>
        <taxon>Craniata</taxon>
        <taxon>Vertebrata</taxon>
        <taxon>Euteleostomi</taxon>
        <taxon>Lepidosauria</taxon>
        <taxon>Squamata</taxon>
        <taxon>Bifurcata</taxon>
        <taxon>Unidentata</taxon>
        <taxon>Episquamata</taxon>
        <taxon>Toxicofera</taxon>
        <taxon>Anguimorpha</taxon>
        <taxon>Paleoanguimorpha</taxon>
        <taxon>Varanoidea</taxon>
        <taxon>Varanidae</taxon>
        <taxon>Varanus</taxon>
    </lineage>
</organism>
<reference evidence="5" key="2">
    <citation type="submission" date="2025-09" db="UniProtKB">
        <authorList>
            <consortium name="Ensembl"/>
        </authorList>
    </citation>
    <scope>IDENTIFICATION</scope>
</reference>
<evidence type="ECO:0000256" key="1">
    <source>
        <dbReference type="ARBA" id="ARBA00006484"/>
    </source>
</evidence>
<proteinExistence type="inferred from homology"/>
<accession>A0A8D2LEI2</accession>
<evidence type="ECO:0000256" key="4">
    <source>
        <dbReference type="SAM" id="SignalP"/>
    </source>
</evidence>
<evidence type="ECO:0000313" key="5">
    <source>
        <dbReference type="Ensembl" id="ENSVKKP00000020927.1"/>
    </source>
</evidence>
<feature type="signal peptide" evidence="4">
    <location>
        <begin position="1"/>
        <end position="22"/>
    </location>
</feature>
<feature type="chain" id="PRO_5034136888" evidence="4">
    <location>
        <begin position="23"/>
        <end position="330"/>
    </location>
</feature>
<reference evidence="5" key="1">
    <citation type="submission" date="2025-08" db="UniProtKB">
        <authorList>
            <consortium name="Ensembl"/>
        </authorList>
    </citation>
    <scope>IDENTIFICATION</scope>
</reference>
<dbReference type="InterPro" id="IPR002347">
    <property type="entry name" value="SDR_fam"/>
</dbReference>
<name>A0A8D2LEI2_VARKO</name>
<dbReference type="GO" id="GO:0008202">
    <property type="term" value="P:steroid metabolic process"/>
    <property type="evidence" value="ECO:0007669"/>
    <property type="project" value="TreeGrafter"/>
</dbReference>
<dbReference type="PANTHER" id="PTHR43313">
    <property type="entry name" value="SHORT-CHAIN DEHYDROGENASE/REDUCTASE FAMILY 9C"/>
    <property type="match status" value="1"/>
</dbReference>
<keyword evidence="2" id="KW-0560">Oxidoreductase</keyword>
<dbReference type="Ensembl" id="ENSVKKT00000021449.1">
    <property type="protein sequence ID" value="ENSVKKP00000020927.1"/>
    <property type="gene ID" value="ENSVKKG00000014057.1"/>
</dbReference>
<evidence type="ECO:0000256" key="2">
    <source>
        <dbReference type="ARBA" id="ARBA00023002"/>
    </source>
</evidence>